<gene>
    <name evidence="1" type="ORF">MYCIT1_LOCUS11053</name>
</gene>
<reference evidence="1" key="1">
    <citation type="submission" date="2023-11" db="EMBL/GenBank/DDBJ databases">
        <authorList>
            <person name="De Vega J J."/>
            <person name="De Vega J J."/>
        </authorList>
    </citation>
    <scope>NUCLEOTIDE SEQUENCE</scope>
</reference>
<proteinExistence type="predicted"/>
<dbReference type="EMBL" id="CAVNYO010000137">
    <property type="protein sequence ID" value="CAK5268044.1"/>
    <property type="molecule type" value="Genomic_DNA"/>
</dbReference>
<comment type="caution">
    <text evidence="1">The sequence shown here is derived from an EMBL/GenBank/DDBJ whole genome shotgun (WGS) entry which is preliminary data.</text>
</comment>
<keyword evidence="2" id="KW-1185">Reference proteome</keyword>
<accession>A0AAD2JYY1</accession>
<protein>
    <submittedName>
        <fullName evidence="1">Uncharacterized protein</fullName>
    </submittedName>
</protein>
<dbReference type="Proteomes" id="UP001295794">
    <property type="component" value="Unassembled WGS sequence"/>
</dbReference>
<evidence type="ECO:0000313" key="2">
    <source>
        <dbReference type="Proteomes" id="UP001295794"/>
    </source>
</evidence>
<sequence length="179" mass="19827">MVHRVDERRDAEDVGEEDELLPDVGALLPGLRQEKERRPFGGGGFSQPITRAELLVPHAHPLLGRDRSLAHEVVQVLYLAFYGHSLHPDQRRRPEPRPRTRFVMTNFIRGSPPLSFIASTFCVMFSADMSRFCGSLDTSIVCCCARRAARIAGSVVGADMVDEAGRQALWMCEFGCAGA</sequence>
<organism evidence="1 2">
    <name type="scientific">Mycena citricolor</name>
    <dbReference type="NCBI Taxonomy" id="2018698"/>
    <lineage>
        <taxon>Eukaryota</taxon>
        <taxon>Fungi</taxon>
        <taxon>Dikarya</taxon>
        <taxon>Basidiomycota</taxon>
        <taxon>Agaricomycotina</taxon>
        <taxon>Agaricomycetes</taxon>
        <taxon>Agaricomycetidae</taxon>
        <taxon>Agaricales</taxon>
        <taxon>Marasmiineae</taxon>
        <taxon>Mycenaceae</taxon>
        <taxon>Mycena</taxon>
    </lineage>
</organism>
<dbReference type="AlphaFoldDB" id="A0AAD2JYY1"/>
<name>A0AAD2JYY1_9AGAR</name>
<evidence type="ECO:0000313" key="1">
    <source>
        <dbReference type="EMBL" id="CAK5268044.1"/>
    </source>
</evidence>